<feature type="coiled-coil region" evidence="1">
    <location>
        <begin position="57"/>
        <end position="200"/>
    </location>
</feature>
<organism evidence="2 3">
    <name type="scientific">Methanosphaera stadtmanae</name>
    <dbReference type="NCBI Taxonomy" id="2317"/>
    <lineage>
        <taxon>Archaea</taxon>
        <taxon>Methanobacteriati</taxon>
        <taxon>Methanobacteriota</taxon>
        <taxon>Methanomada group</taxon>
        <taxon>Methanobacteria</taxon>
        <taxon>Methanobacteriales</taxon>
        <taxon>Methanobacteriaceae</taxon>
        <taxon>Methanosphaera</taxon>
    </lineage>
</organism>
<dbReference type="AlphaFoldDB" id="A0A328Q0N3"/>
<keyword evidence="1" id="KW-0175">Coiled coil</keyword>
<proteinExistence type="predicted"/>
<dbReference type="RefSeq" id="WP_011406462.1">
    <property type="nucleotide sequence ID" value="NZ_CATZNA010000002.1"/>
</dbReference>
<sequence>MAKTVTIRVKDEEGWSAFLQKLESEHGTSKGHIGPTIEQFAKDYTNDNISDINPKEYNRLLMENKSLIEDNKNIQQELNDYKNSIQDNDNKSKEQLQQLEHENKILSEKLISIQTNHEDMEARYEKTSHENKDYNNEITNLKKQISNLEKENKILDTGNANYEKTIKQLQQQIDNLNTSIDRLESENTRQKKEITTSRNDYKHSVEVSNKLQRDLNGLHDEKNKFMFLVGQIQSMSLMDRMLKKYPKEVRELNPYNGEK</sequence>
<dbReference type="Proteomes" id="UP000248557">
    <property type="component" value="Unassembled WGS sequence"/>
</dbReference>
<dbReference type="GeneID" id="3854861"/>
<dbReference type="Gene3D" id="1.20.5.1160">
    <property type="entry name" value="Vasodilator-stimulated phosphoprotein"/>
    <property type="match status" value="1"/>
</dbReference>
<protein>
    <submittedName>
        <fullName evidence="2">Uncharacterized protein</fullName>
    </submittedName>
</protein>
<gene>
    <name evidence="2" type="ORF">CA615_04375</name>
</gene>
<name>A0A328Q0N3_9EURY</name>
<comment type="caution">
    <text evidence="2">The sequence shown here is derived from an EMBL/GenBank/DDBJ whole genome shotgun (WGS) entry which is preliminary data.</text>
</comment>
<reference evidence="2 3" key="1">
    <citation type="submission" date="2017-05" db="EMBL/GenBank/DDBJ databases">
        <title>Host range expansion of the Methanosphaera genus to humans and monogastric animals involves recent and extensive reduction in genome content.</title>
        <authorList>
            <person name="Hoedt E.C."/>
            <person name="Volmer J.G."/>
            <person name="Parks D.H."/>
            <person name="Rosewarne C.P."/>
            <person name="Denman S.E."/>
            <person name="Mcsweeney C.S."/>
            <person name="O Cuiv P."/>
            <person name="Hugenholtz P."/>
            <person name="Tyson G.W."/>
            <person name="Morrison M."/>
        </authorList>
    </citation>
    <scope>NUCLEOTIDE SEQUENCE [LARGE SCALE GENOMIC DNA]</scope>
    <source>
        <strain evidence="2 3">PA5</strain>
    </source>
</reference>
<accession>A0A328Q0N3</accession>
<dbReference type="EMBL" id="NGJK01000053">
    <property type="protein sequence ID" value="RAP03053.1"/>
    <property type="molecule type" value="Genomic_DNA"/>
</dbReference>
<evidence type="ECO:0000256" key="1">
    <source>
        <dbReference type="SAM" id="Coils"/>
    </source>
</evidence>
<evidence type="ECO:0000313" key="2">
    <source>
        <dbReference type="EMBL" id="RAP03053.1"/>
    </source>
</evidence>
<evidence type="ECO:0000313" key="3">
    <source>
        <dbReference type="Proteomes" id="UP000248557"/>
    </source>
</evidence>